<feature type="domain" description="Protein kinase" evidence="2">
    <location>
        <begin position="974"/>
        <end position="1305"/>
    </location>
</feature>
<name>A0A6A5ZTS1_9PLEO</name>
<organism evidence="3 4">
    <name type="scientific">Lophiotrema nucula</name>
    <dbReference type="NCBI Taxonomy" id="690887"/>
    <lineage>
        <taxon>Eukaryota</taxon>
        <taxon>Fungi</taxon>
        <taxon>Dikarya</taxon>
        <taxon>Ascomycota</taxon>
        <taxon>Pezizomycotina</taxon>
        <taxon>Dothideomycetes</taxon>
        <taxon>Pleosporomycetidae</taxon>
        <taxon>Pleosporales</taxon>
        <taxon>Lophiotremataceae</taxon>
        <taxon>Lophiotrema</taxon>
    </lineage>
</organism>
<evidence type="ECO:0000313" key="3">
    <source>
        <dbReference type="EMBL" id="KAF2122404.1"/>
    </source>
</evidence>
<dbReference type="InterPro" id="IPR010730">
    <property type="entry name" value="HET"/>
</dbReference>
<gene>
    <name evidence="3" type="ORF">BDV96DRAFT_483175</name>
</gene>
<dbReference type="Gene3D" id="1.10.510.10">
    <property type="entry name" value="Transferase(Phosphotransferase) domain 1"/>
    <property type="match status" value="4"/>
</dbReference>
<dbReference type="Pfam" id="PF00069">
    <property type="entry name" value="Pkinase"/>
    <property type="match status" value="2"/>
</dbReference>
<dbReference type="OrthoDB" id="4062651at2759"/>
<dbReference type="SMART" id="SM00220">
    <property type="entry name" value="S_TKc"/>
    <property type="match status" value="1"/>
</dbReference>
<dbReference type="CDD" id="cd00180">
    <property type="entry name" value="PKc"/>
    <property type="match status" value="1"/>
</dbReference>
<dbReference type="GO" id="GO:0005524">
    <property type="term" value="F:ATP binding"/>
    <property type="evidence" value="ECO:0007669"/>
    <property type="project" value="InterPro"/>
</dbReference>
<keyword evidence="4" id="KW-1185">Reference proteome</keyword>
<dbReference type="InterPro" id="IPR011009">
    <property type="entry name" value="Kinase-like_dom_sf"/>
</dbReference>
<dbReference type="PANTHER" id="PTHR24359:SF37">
    <property type="entry name" value="PROTEIN KINASE DOMAIN-CONTAINING PROTEIN"/>
    <property type="match status" value="1"/>
</dbReference>
<feature type="compositionally biased region" description="Basic and acidic residues" evidence="1">
    <location>
        <begin position="419"/>
        <end position="429"/>
    </location>
</feature>
<dbReference type="PANTHER" id="PTHR24359">
    <property type="entry name" value="SERINE/THREONINE-PROTEIN KINASE SBK1"/>
    <property type="match status" value="1"/>
</dbReference>
<dbReference type="PROSITE" id="PS50011">
    <property type="entry name" value="PROTEIN_KINASE_DOM"/>
    <property type="match status" value="2"/>
</dbReference>
<evidence type="ECO:0000259" key="2">
    <source>
        <dbReference type="PROSITE" id="PS50011"/>
    </source>
</evidence>
<feature type="domain" description="Protein kinase" evidence="2">
    <location>
        <begin position="274"/>
        <end position="631"/>
    </location>
</feature>
<dbReference type="SUPFAM" id="SSF56112">
    <property type="entry name" value="Protein kinase-like (PK-like)"/>
    <property type="match status" value="3"/>
</dbReference>
<proteinExistence type="predicted"/>
<feature type="region of interest" description="Disordered" evidence="1">
    <location>
        <begin position="1"/>
        <end position="31"/>
    </location>
</feature>
<sequence>MNGANDNSQVQKRPYTSNLGVPEQCPRPAQLDSSVISDAGDQLHKIQRRSHADDFEILQGEHTPRFRERLSSITQEYRHDFQENLVAALVDTQNPGLPRSEKGFLPKGQLDLLINKETVFWELLKNLSSTHRPHHVAELAETVCDEIEVLHNGKHKLKSFKKIFALLVITDRTSSISLFIDEDVSDLDLPLAAYKVKGKKAIELRRRNSSDEPYDKSLECFSHQLWSPIKLQTFEDYQWTMLAPFFYKGIDGDVKHYRLKDQCILPFVRKEEDIEDDGDECRGGFGRVFMVRIHKEHHNFDDQQSRNDGFAIKQLYEQNGKMFTKEVNILKKFSGERRHPHVVSLLATYEHCKRFHMIFDRAQGDVFKYWKDIVPTPPRDYTSVCWFAEQCAGIAHGLLKLHRHLTTIAKTQTETQDEPEQHDTRDRRVRLDDNIRTIQDEQPLNDSLESLVKQPQFESEDDFHERDHRHTERFGRHGDINPANILWYDRTDSNNGELKGILKLADFGQAEINSRLTKSKKGSVANTLTYRPPECDLQPKIIRQSYDIWCLGCVYLEFTTWMLGGWPLVMEFAKLRKAYDVFLHHDSDTFFRVVSRTHTHHVGVEVKQAVTEFINRLHQHPKCTEYFHVFLDMIENNMLAVDSINRQSCETTWKHLKDMYEKCRIDLFYAIEKNPWCRSRLQAVSTSVAMPLSPEAESCIGKTLLLPPILPEQAVLVEFVVPMTIASKCRSLAFIESLCGSILSLWLSGSVLRLFIMTFRASGTRADWVEKQNQDHSLPQKCRSSTIASKHLHEDEDDDISPREPTRETTLGSELLTSFVESTFDARKQAYLPEGVLKYLVKPKSIREELELDRLDPTIQFSKEKQDALVHWIVSEAPKIFAITFECDIHPRRNMLSALVRFKKCRFNDEKLGNGIKTSSGFLRPSPDPIFREDVWTQWKLNVFHEKQWRYLVPLFTKAGYSYDIDADCILPFEKAGEAPKEGAFGFVYKVKIHPSHQEHHQHHWVAIKEIRVTRGDDKQGTNEAWEREARALQAINKLDHEHVIKCFAAIRRGDSRYFMFPWADGDSLRDYWTKVPKQTPNASLIEQAIAQIRGIADALDKLHNFESDASIDPEDRFEEPADEGEIRVQNEAGDYVDIEQKQSIRHGDLKPENILRFTNSPSGLGQLKIADMGLAKRHVVATQYRTHNTSTKYSTTLYEAPETKDSTEARSRLFDIWSMGCITFEYIIWLLYGNDELMNFYKQLKGDGRKSFQYFEDAPPSEPNKSVVHYVVSRWMDHILATDPECSQDSAIRDLLQLVRDELLVVPLPPGRSSSFKSGPRFAPPAPGESITRYRATASKFRDALDNIITKTKSAPRYLLTGKERKMVKAPKFELETFLPVPVPSKAGPRGDAAGEDLAKPLQSLSLTGITNRNLRDYSMLDLKDWEIIVDNDFASEVAAKVGYQNMKPRISLPTQLCDRCTNLDFWIGGFSFQDRLVDLATRAPQCDFCNILHSICKKPEVAKIPLLRFDLSKSNLMIASGGPLPILSIIRSPELRTLAEIQLGFPELPEPGSNVFFQIIRSWLDDCDTHHDDCRRFTQVHLPTRLINVGSAEEPRLCLLETRQTKVDDDRYVALSHPWGDKSKHPPFCTLRKDDSGHGHTLDSFKVEIPFEQLPATFKDAILTTRALNIRYLWIDSICIVQGKDGDFNEEAKRMEDVFSGAHCVIAASRANGQTDGFLGARQQRDYLTFQRGNEAPFYVCQPLDDFGQDVLEGALNRRGWVLQERALARRTVFFTERQTYFECGGGVRCETLGRMHNNMADFLGDPKFPAKAMTRSRGLKISYFKDLYQQYSRLQFSSIEDRPVAIAGLENRLKRAFRAEDGRYGIFDDGPGGGLFHRSLLWRRGEDEETLVPIVFSADRNNNVPTWSWMAYRGGINYLDPEFETADWERNEIRPAWTSNAGWNTIKSEQSLGTALIATVRDFNVANRHKTDIVQIVYDTDRRASNGSQPQCVILAKTKKEGQPPDKTYFVLIVAPTHSGTAYGEKVYHRVGAGKMLGKYIYLGGEGTQAIIY</sequence>
<dbReference type="EMBL" id="ML977311">
    <property type="protein sequence ID" value="KAF2122404.1"/>
    <property type="molecule type" value="Genomic_DNA"/>
</dbReference>
<evidence type="ECO:0000313" key="4">
    <source>
        <dbReference type="Proteomes" id="UP000799770"/>
    </source>
</evidence>
<feature type="region of interest" description="Disordered" evidence="1">
    <location>
        <begin position="410"/>
        <end position="429"/>
    </location>
</feature>
<dbReference type="Proteomes" id="UP000799770">
    <property type="component" value="Unassembled WGS sequence"/>
</dbReference>
<dbReference type="GO" id="GO:0004674">
    <property type="term" value="F:protein serine/threonine kinase activity"/>
    <property type="evidence" value="ECO:0007669"/>
    <property type="project" value="TreeGrafter"/>
</dbReference>
<dbReference type="Pfam" id="PF06985">
    <property type="entry name" value="HET"/>
    <property type="match status" value="1"/>
</dbReference>
<dbReference type="InterPro" id="IPR000719">
    <property type="entry name" value="Prot_kinase_dom"/>
</dbReference>
<protein>
    <recommendedName>
        <fullName evidence="2">Protein kinase domain-containing protein</fullName>
    </recommendedName>
</protein>
<feature type="compositionally biased region" description="Polar residues" evidence="1">
    <location>
        <begin position="1"/>
        <end position="19"/>
    </location>
</feature>
<reference evidence="3" key="1">
    <citation type="journal article" date="2020" name="Stud. Mycol.">
        <title>101 Dothideomycetes genomes: a test case for predicting lifestyles and emergence of pathogens.</title>
        <authorList>
            <person name="Haridas S."/>
            <person name="Albert R."/>
            <person name="Binder M."/>
            <person name="Bloem J."/>
            <person name="Labutti K."/>
            <person name="Salamov A."/>
            <person name="Andreopoulos B."/>
            <person name="Baker S."/>
            <person name="Barry K."/>
            <person name="Bills G."/>
            <person name="Bluhm B."/>
            <person name="Cannon C."/>
            <person name="Castanera R."/>
            <person name="Culley D."/>
            <person name="Daum C."/>
            <person name="Ezra D."/>
            <person name="Gonzalez J."/>
            <person name="Henrissat B."/>
            <person name="Kuo A."/>
            <person name="Liang C."/>
            <person name="Lipzen A."/>
            <person name="Lutzoni F."/>
            <person name="Magnuson J."/>
            <person name="Mondo S."/>
            <person name="Nolan M."/>
            <person name="Ohm R."/>
            <person name="Pangilinan J."/>
            <person name="Park H.-J."/>
            <person name="Ramirez L."/>
            <person name="Alfaro M."/>
            <person name="Sun H."/>
            <person name="Tritt A."/>
            <person name="Yoshinaga Y."/>
            <person name="Zwiers L.-H."/>
            <person name="Turgeon B."/>
            <person name="Goodwin S."/>
            <person name="Spatafora J."/>
            <person name="Crous P."/>
            <person name="Grigoriev I."/>
        </authorList>
    </citation>
    <scope>NUCLEOTIDE SEQUENCE</scope>
    <source>
        <strain evidence="3">CBS 627.86</strain>
    </source>
</reference>
<accession>A0A6A5ZTS1</accession>
<evidence type="ECO:0000256" key="1">
    <source>
        <dbReference type="SAM" id="MobiDB-lite"/>
    </source>
</evidence>